<comment type="caution">
    <text evidence="4">The sequence shown here is derived from an EMBL/GenBank/DDBJ whole genome shotgun (WGS) entry which is preliminary data.</text>
</comment>
<dbReference type="SUPFAM" id="SSF116846">
    <property type="entry name" value="MIT domain"/>
    <property type="match status" value="1"/>
</dbReference>
<organism evidence="4 5">
    <name type="scientific">Rhizoctonia solani</name>
    <dbReference type="NCBI Taxonomy" id="456999"/>
    <lineage>
        <taxon>Eukaryota</taxon>
        <taxon>Fungi</taxon>
        <taxon>Dikarya</taxon>
        <taxon>Basidiomycota</taxon>
        <taxon>Agaricomycotina</taxon>
        <taxon>Agaricomycetes</taxon>
        <taxon>Cantharellales</taxon>
        <taxon>Ceratobasidiaceae</taxon>
        <taxon>Rhizoctonia</taxon>
    </lineage>
</organism>
<accession>A0A8H2XSR4</accession>
<evidence type="ECO:0000313" key="4">
    <source>
        <dbReference type="EMBL" id="CAE6432668.1"/>
    </source>
</evidence>
<dbReference type="PANTHER" id="PTHR37327:SF1">
    <property type="entry name" value="MICROTUBULE INTERACTING AND TRANSPORT DOMAIN-CONTAINING PROTEIN"/>
    <property type="match status" value="1"/>
</dbReference>
<feature type="compositionally biased region" description="Basic and acidic residues" evidence="1">
    <location>
        <begin position="46"/>
        <end position="57"/>
    </location>
</feature>
<proteinExistence type="predicted"/>
<dbReference type="InterPro" id="IPR007330">
    <property type="entry name" value="MIT_dom"/>
</dbReference>
<gene>
    <name evidence="4" type="ORF">RDB_LOCUS112299</name>
</gene>
<dbReference type="InterPro" id="IPR036181">
    <property type="entry name" value="MIT_dom_sf"/>
</dbReference>
<protein>
    <recommendedName>
        <fullName evidence="3">MIT domain-containing protein</fullName>
    </recommendedName>
</protein>
<feature type="signal peptide" evidence="2">
    <location>
        <begin position="1"/>
        <end position="23"/>
    </location>
</feature>
<feature type="chain" id="PRO_5034819337" description="MIT domain-containing protein" evidence="2">
    <location>
        <begin position="24"/>
        <end position="144"/>
    </location>
</feature>
<feature type="domain" description="MIT" evidence="3">
    <location>
        <begin position="65"/>
        <end position="130"/>
    </location>
</feature>
<dbReference type="Proteomes" id="UP000663846">
    <property type="component" value="Unassembled WGS sequence"/>
</dbReference>
<feature type="region of interest" description="Disordered" evidence="1">
    <location>
        <begin position="34"/>
        <end position="62"/>
    </location>
</feature>
<evidence type="ECO:0000259" key="3">
    <source>
        <dbReference type="Pfam" id="PF04212"/>
    </source>
</evidence>
<sequence length="144" mass="15951">MPLRSCNRHLLQALAFLSCGVLGSTRSSCSVRRAVKKRSNESPPLLEKHKEKDEGTRRMSRRPTLLNALEHANRAVALDTAGSVPEATEEYGRTIELLEGVLRNIGEDESDNEDSLRIKKICDSYRNRTQLLISVSGSGSGSRE</sequence>
<dbReference type="Gene3D" id="1.20.58.80">
    <property type="entry name" value="Phosphotransferase system, lactose/cellobiose-type IIA subunit"/>
    <property type="match status" value="1"/>
</dbReference>
<evidence type="ECO:0000256" key="1">
    <source>
        <dbReference type="SAM" id="MobiDB-lite"/>
    </source>
</evidence>
<evidence type="ECO:0000313" key="5">
    <source>
        <dbReference type="Proteomes" id="UP000663846"/>
    </source>
</evidence>
<dbReference type="OrthoDB" id="360521at2759"/>
<evidence type="ECO:0000256" key="2">
    <source>
        <dbReference type="SAM" id="SignalP"/>
    </source>
</evidence>
<dbReference type="PANTHER" id="PTHR37327">
    <property type="entry name" value="CHROMOSOME 1, WHOLE GENOME SHOTGUN SEQUENCE"/>
    <property type="match status" value="1"/>
</dbReference>
<keyword evidence="2" id="KW-0732">Signal</keyword>
<dbReference type="EMBL" id="CAJMWS010000329">
    <property type="protein sequence ID" value="CAE6432668.1"/>
    <property type="molecule type" value="Genomic_DNA"/>
</dbReference>
<dbReference type="Pfam" id="PF04212">
    <property type="entry name" value="MIT"/>
    <property type="match status" value="1"/>
</dbReference>
<dbReference type="AlphaFoldDB" id="A0A8H2XSR4"/>
<name>A0A8H2XSR4_9AGAM</name>
<dbReference type="PROSITE" id="PS51257">
    <property type="entry name" value="PROKAR_LIPOPROTEIN"/>
    <property type="match status" value="1"/>
</dbReference>
<reference evidence="4" key="1">
    <citation type="submission" date="2021-01" db="EMBL/GenBank/DDBJ databases">
        <authorList>
            <person name="Kaushik A."/>
        </authorList>
    </citation>
    <scope>NUCLEOTIDE SEQUENCE</scope>
    <source>
        <strain evidence="4">AG1-1C</strain>
    </source>
</reference>